<keyword evidence="2 8" id="KW-0488">Methylation</keyword>
<feature type="region of interest" description="Disordered" evidence="11">
    <location>
        <begin position="133"/>
        <end position="152"/>
    </location>
</feature>
<reference evidence="12 13" key="1">
    <citation type="submission" date="2016-01" db="EMBL/GenBank/DDBJ databases">
        <title>Genome sequence of Ca. Arsenophonus lipopteni, the exclusive symbiont of a blood sucking fly Lipoptena cervi (Diptera: Hippoboscidae).</title>
        <authorList>
            <person name="Novakova E."/>
            <person name="Hypsa V."/>
            <person name="Nguyen P."/>
            <person name="Husnik F."/>
            <person name="Darby A.C."/>
        </authorList>
    </citation>
    <scope>NUCLEOTIDE SEQUENCE [LARGE SCALE GENOMIC DNA]</scope>
    <source>
        <strain evidence="12 13">CB</strain>
    </source>
</reference>
<evidence type="ECO:0000256" key="10">
    <source>
        <dbReference type="RuleBase" id="RU003906"/>
    </source>
</evidence>
<dbReference type="OrthoDB" id="9806135at2"/>
<organism evidence="12 13">
    <name type="scientific">Candidatus Arsenophonus lipoptenae</name>
    <dbReference type="NCBI Taxonomy" id="634113"/>
    <lineage>
        <taxon>Bacteria</taxon>
        <taxon>Pseudomonadati</taxon>
        <taxon>Pseudomonadota</taxon>
        <taxon>Gammaproteobacteria</taxon>
        <taxon>Enterobacterales</taxon>
        <taxon>Morganellaceae</taxon>
        <taxon>Arsenophonus</taxon>
    </lineage>
</organism>
<dbReference type="PROSITE" id="PS00474">
    <property type="entry name" value="RIBOSOMAL_L3"/>
    <property type="match status" value="1"/>
</dbReference>
<comment type="subunit">
    <text evidence="8 10">Part of the 50S ribosomal subunit. Forms a cluster with proteins L14 and L19.</text>
</comment>
<evidence type="ECO:0000256" key="5">
    <source>
        <dbReference type="ARBA" id="ARBA00022980"/>
    </source>
</evidence>
<evidence type="ECO:0000256" key="3">
    <source>
        <dbReference type="ARBA" id="ARBA00022730"/>
    </source>
</evidence>
<dbReference type="STRING" id="634113.AUT07_00192"/>
<evidence type="ECO:0000313" key="13">
    <source>
        <dbReference type="Proteomes" id="UP000069926"/>
    </source>
</evidence>
<keyword evidence="6 8" id="KW-0687">Ribonucleoprotein</keyword>
<evidence type="ECO:0000256" key="7">
    <source>
        <dbReference type="ARBA" id="ARBA00035243"/>
    </source>
</evidence>
<dbReference type="GO" id="GO:0019843">
    <property type="term" value="F:rRNA binding"/>
    <property type="evidence" value="ECO:0007669"/>
    <property type="project" value="UniProtKB-UniRule"/>
</dbReference>
<dbReference type="KEGG" id="asy:AUT07_00192"/>
<keyword evidence="4 8" id="KW-0694">RNA-binding</keyword>
<feature type="modified residue" description="N5-methylglutamine" evidence="8">
    <location>
        <position position="150"/>
    </location>
</feature>
<dbReference type="GO" id="GO:0006412">
    <property type="term" value="P:translation"/>
    <property type="evidence" value="ECO:0007669"/>
    <property type="project" value="UniProtKB-UniRule"/>
</dbReference>
<evidence type="ECO:0000256" key="6">
    <source>
        <dbReference type="ARBA" id="ARBA00023274"/>
    </source>
</evidence>
<protein>
    <recommendedName>
        <fullName evidence="7 8">Large ribosomal subunit protein uL3</fullName>
    </recommendedName>
</protein>
<evidence type="ECO:0000256" key="2">
    <source>
        <dbReference type="ARBA" id="ARBA00022481"/>
    </source>
</evidence>
<accession>A0A0X9WA73</accession>
<evidence type="ECO:0000313" key="12">
    <source>
        <dbReference type="EMBL" id="AMA64778.1"/>
    </source>
</evidence>
<dbReference type="InterPro" id="IPR019926">
    <property type="entry name" value="Ribosomal_uL3_CS"/>
</dbReference>
<dbReference type="EMBL" id="CP013920">
    <property type="protein sequence ID" value="AMA64778.1"/>
    <property type="molecule type" value="Genomic_DNA"/>
</dbReference>
<dbReference type="SUPFAM" id="SSF50447">
    <property type="entry name" value="Translation proteins"/>
    <property type="match status" value="1"/>
</dbReference>
<evidence type="ECO:0000256" key="9">
    <source>
        <dbReference type="RuleBase" id="RU003905"/>
    </source>
</evidence>
<dbReference type="GO" id="GO:0022625">
    <property type="term" value="C:cytosolic large ribosomal subunit"/>
    <property type="evidence" value="ECO:0007669"/>
    <property type="project" value="TreeGrafter"/>
</dbReference>
<comment type="similarity">
    <text evidence="1 8 9">Belongs to the universal ribosomal protein uL3 family.</text>
</comment>
<name>A0A0X9WA73_9GAMM</name>
<keyword evidence="13" id="KW-1185">Reference proteome</keyword>
<evidence type="ECO:0000256" key="11">
    <source>
        <dbReference type="SAM" id="MobiDB-lite"/>
    </source>
</evidence>
<dbReference type="InterPro" id="IPR009000">
    <property type="entry name" value="Transl_B-barrel_sf"/>
</dbReference>
<dbReference type="PANTHER" id="PTHR11229:SF16">
    <property type="entry name" value="LARGE RIBOSOMAL SUBUNIT PROTEIN UL3C"/>
    <property type="match status" value="1"/>
</dbReference>
<dbReference type="FunFam" id="3.30.160.810:FF:000001">
    <property type="entry name" value="50S ribosomal protein L3"/>
    <property type="match status" value="1"/>
</dbReference>
<proteinExistence type="inferred from homology"/>
<dbReference type="GO" id="GO:0003735">
    <property type="term" value="F:structural constituent of ribosome"/>
    <property type="evidence" value="ECO:0007669"/>
    <property type="project" value="UniProtKB-UniRule"/>
</dbReference>
<keyword evidence="3 8" id="KW-0699">rRNA-binding</keyword>
<dbReference type="RefSeq" id="WP_066282989.1">
    <property type="nucleotide sequence ID" value="NZ_CP013920.1"/>
</dbReference>
<dbReference type="FunFam" id="2.40.30.10:FF:000004">
    <property type="entry name" value="50S ribosomal protein L3"/>
    <property type="match status" value="1"/>
</dbReference>
<dbReference type="HAMAP" id="MF_01325_B">
    <property type="entry name" value="Ribosomal_uL3_B"/>
    <property type="match status" value="1"/>
</dbReference>
<dbReference type="PATRIC" id="fig|634113.3.peg.186"/>
<keyword evidence="5 8" id="KW-0689">Ribosomal protein</keyword>
<dbReference type="AlphaFoldDB" id="A0A0X9WA73"/>
<dbReference type="InterPro" id="IPR000597">
    <property type="entry name" value="Ribosomal_uL3"/>
</dbReference>
<gene>
    <name evidence="8 12" type="primary">rplC</name>
    <name evidence="12" type="ORF">AUT07_00192</name>
</gene>
<evidence type="ECO:0000256" key="8">
    <source>
        <dbReference type="HAMAP-Rule" id="MF_01325"/>
    </source>
</evidence>
<dbReference type="Proteomes" id="UP000069926">
    <property type="component" value="Chromosome"/>
</dbReference>
<sequence>MIGLLGKKIGMTSLFTDEGIAIPITVIEIKNNRVTQVKSLNIDGYNAIQVTTGNKKINRIKKPEAGHFSKAGVEVGYILREFRFSRNEKFIVGQIINVDLFANTKKVDITGISKGKGFAGTIKRWNFSSQDATHGNSLSHRVPGSIGQNQTPGKVFKGKKMAGQLGNERVTIQSLDVVKVDIKRDLLLVKGAVPGMPGSTLIIKPAIKASYRQQGG</sequence>
<dbReference type="Gene3D" id="2.40.30.10">
    <property type="entry name" value="Translation factors"/>
    <property type="match status" value="1"/>
</dbReference>
<dbReference type="Gene3D" id="3.30.160.810">
    <property type="match status" value="1"/>
</dbReference>
<dbReference type="InterPro" id="IPR019927">
    <property type="entry name" value="Ribosomal_uL3_bac/org-type"/>
</dbReference>
<dbReference type="Pfam" id="PF00297">
    <property type="entry name" value="Ribosomal_L3"/>
    <property type="match status" value="1"/>
</dbReference>
<dbReference type="NCBIfam" id="TIGR03625">
    <property type="entry name" value="L3_bact"/>
    <property type="match status" value="1"/>
</dbReference>
<evidence type="ECO:0000256" key="4">
    <source>
        <dbReference type="ARBA" id="ARBA00022884"/>
    </source>
</evidence>
<comment type="function">
    <text evidence="8 10">One of the primary rRNA binding proteins, it binds directly near the 3'-end of the 23S rRNA, where it nucleates assembly of the 50S subunit.</text>
</comment>
<evidence type="ECO:0000256" key="1">
    <source>
        <dbReference type="ARBA" id="ARBA00006540"/>
    </source>
</evidence>
<dbReference type="PANTHER" id="PTHR11229">
    <property type="entry name" value="50S RIBOSOMAL PROTEIN L3"/>
    <property type="match status" value="1"/>
</dbReference>
<comment type="PTM">
    <text evidence="8">Methylated by PrmB.</text>
</comment>